<gene>
    <name evidence="1" type="ORF">L1987_24116</name>
</gene>
<reference evidence="2" key="1">
    <citation type="journal article" date="2022" name="Mol. Ecol. Resour.">
        <title>The genomes of chicory, endive, great burdock and yacon provide insights into Asteraceae palaeo-polyploidization history and plant inulin production.</title>
        <authorList>
            <person name="Fan W."/>
            <person name="Wang S."/>
            <person name="Wang H."/>
            <person name="Wang A."/>
            <person name="Jiang F."/>
            <person name="Liu H."/>
            <person name="Zhao H."/>
            <person name="Xu D."/>
            <person name="Zhang Y."/>
        </authorList>
    </citation>
    <scope>NUCLEOTIDE SEQUENCE [LARGE SCALE GENOMIC DNA]</scope>
    <source>
        <strain evidence="2">cv. Yunnan</strain>
    </source>
</reference>
<comment type="caution">
    <text evidence="1">The sequence shown here is derived from an EMBL/GenBank/DDBJ whole genome shotgun (WGS) entry which is preliminary data.</text>
</comment>
<accession>A0ACB9IJK5</accession>
<dbReference type="Proteomes" id="UP001056120">
    <property type="component" value="Linkage Group LG08"/>
</dbReference>
<dbReference type="EMBL" id="CM042025">
    <property type="protein sequence ID" value="KAI3808170.1"/>
    <property type="molecule type" value="Genomic_DNA"/>
</dbReference>
<keyword evidence="2" id="KW-1185">Reference proteome</keyword>
<sequence length="327" mass="37711">METAEELKALSPHQYTARIELSTPSPQQTPSPMKDHPTPSPQRTITTRSSSRKKRIAIKKRKASITSWNHVGRRYVIKRDDNTREMFKCISDVMELSNSDLEKIVSLGIDRFNDSESARLLIRVLKEREYLSVDRIITLVPDDLRALLKIPLNNDSNDQMGEYVKDAMHKQLDSLSSSESSQEEEDEGKKEKFFGDEDHPNSSENDEVGVDTKVPLAESQVPISEWYYDLELKKFVIKRLDFTYSVFSNLVDLSLLSPTELKLLRLMPLSTTTEEGTKLQERIRQSVWTIRGQEDAVPVSVYVPITSWEWWISTTLGKYCVWMYIPC</sequence>
<reference evidence="1 2" key="2">
    <citation type="journal article" date="2022" name="Mol. Ecol. Resour.">
        <title>The genomes of chicory, endive, great burdock and yacon provide insights into Asteraceae paleo-polyploidization history and plant inulin production.</title>
        <authorList>
            <person name="Fan W."/>
            <person name="Wang S."/>
            <person name="Wang H."/>
            <person name="Wang A."/>
            <person name="Jiang F."/>
            <person name="Liu H."/>
            <person name="Zhao H."/>
            <person name="Xu D."/>
            <person name="Zhang Y."/>
        </authorList>
    </citation>
    <scope>NUCLEOTIDE SEQUENCE [LARGE SCALE GENOMIC DNA]</scope>
    <source>
        <strain evidence="2">cv. Yunnan</strain>
        <tissue evidence="1">Leaves</tissue>
    </source>
</reference>
<evidence type="ECO:0000313" key="2">
    <source>
        <dbReference type="Proteomes" id="UP001056120"/>
    </source>
</evidence>
<proteinExistence type="predicted"/>
<evidence type="ECO:0000313" key="1">
    <source>
        <dbReference type="EMBL" id="KAI3808170.1"/>
    </source>
</evidence>
<organism evidence="1 2">
    <name type="scientific">Smallanthus sonchifolius</name>
    <dbReference type="NCBI Taxonomy" id="185202"/>
    <lineage>
        <taxon>Eukaryota</taxon>
        <taxon>Viridiplantae</taxon>
        <taxon>Streptophyta</taxon>
        <taxon>Embryophyta</taxon>
        <taxon>Tracheophyta</taxon>
        <taxon>Spermatophyta</taxon>
        <taxon>Magnoliopsida</taxon>
        <taxon>eudicotyledons</taxon>
        <taxon>Gunneridae</taxon>
        <taxon>Pentapetalae</taxon>
        <taxon>asterids</taxon>
        <taxon>campanulids</taxon>
        <taxon>Asterales</taxon>
        <taxon>Asteraceae</taxon>
        <taxon>Asteroideae</taxon>
        <taxon>Heliantheae alliance</taxon>
        <taxon>Millerieae</taxon>
        <taxon>Smallanthus</taxon>
    </lineage>
</organism>
<protein>
    <submittedName>
        <fullName evidence="1">Uncharacterized protein</fullName>
    </submittedName>
</protein>
<name>A0ACB9IJK5_9ASTR</name>